<evidence type="ECO:0000256" key="2">
    <source>
        <dbReference type="ARBA" id="ARBA00022723"/>
    </source>
</evidence>
<keyword evidence="5" id="KW-1185">Reference proteome</keyword>
<keyword evidence="2" id="KW-0479">Metal-binding</keyword>
<keyword evidence="4" id="KW-0378">Hydrolase</keyword>
<feature type="domain" description="Fumarylacetoacetase-like C-terminal" evidence="3">
    <location>
        <begin position="86"/>
        <end position="299"/>
    </location>
</feature>
<dbReference type="GO" id="GO:0016787">
    <property type="term" value="F:hydrolase activity"/>
    <property type="evidence" value="ECO:0007669"/>
    <property type="project" value="UniProtKB-KW"/>
</dbReference>
<dbReference type="PANTHER" id="PTHR42796:SF4">
    <property type="entry name" value="FUMARYLACETOACETATE HYDROLASE DOMAIN-CONTAINING PROTEIN 2A"/>
    <property type="match status" value="1"/>
</dbReference>
<organism evidence="4 5">
    <name type="scientific">Metallosphaera tengchongensis</name>
    <dbReference type="NCBI Taxonomy" id="1532350"/>
    <lineage>
        <taxon>Archaea</taxon>
        <taxon>Thermoproteota</taxon>
        <taxon>Thermoprotei</taxon>
        <taxon>Sulfolobales</taxon>
        <taxon>Sulfolobaceae</taxon>
        <taxon>Metallosphaera</taxon>
    </lineage>
</organism>
<gene>
    <name evidence="4" type="ORF">GWK48_00625</name>
</gene>
<proteinExistence type="inferred from homology"/>
<dbReference type="OrthoDB" id="6242at2157"/>
<evidence type="ECO:0000259" key="3">
    <source>
        <dbReference type="Pfam" id="PF01557"/>
    </source>
</evidence>
<protein>
    <submittedName>
        <fullName evidence="4">Fumarylacetoacetate hydrolase family protein</fullName>
    </submittedName>
</protein>
<evidence type="ECO:0000256" key="1">
    <source>
        <dbReference type="ARBA" id="ARBA00010211"/>
    </source>
</evidence>
<dbReference type="AlphaFoldDB" id="A0A6N0NVB3"/>
<evidence type="ECO:0000313" key="5">
    <source>
        <dbReference type="Proteomes" id="UP000509301"/>
    </source>
</evidence>
<dbReference type="Proteomes" id="UP000509301">
    <property type="component" value="Chromosome"/>
</dbReference>
<dbReference type="SUPFAM" id="SSF56529">
    <property type="entry name" value="FAH"/>
    <property type="match status" value="1"/>
</dbReference>
<name>A0A6N0NVB3_9CREN</name>
<reference evidence="4 5" key="1">
    <citation type="submission" date="2020-02" db="EMBL/GenBank/DDBJ databases">
        <title>Comparative genome analysis reveals the metabolism and evolution of the thermophilic archaeal genus Metallosphaera.</title>
        <authorList>
            <person name="Jiang C."/>
        </authorList>
    </citation>
    <scope>NUCLEOTIDE SEQUENCE [LARGE SCALE GENOMIC DNA]</scope>
    <source>
        <strain evidence="4 5">Ric-A</strain>
    </source>
</reference>
<dbReference type="PANTHER" id="PTHR42796">
    <property type="entry name" value="FUMARYLACETOACETATE HYDROLASE DOMAIN-CONTAINING PROTEIN 2A-RELATED"/>
    <property type="match status" value="1"/>
</dbReference>
<dbReference type="FunFam" id="3.90.850.10:FF:000002">
    <property type="entry name" value="2-hydroxyhepta-2,4-diene-1,7-dioate isomerase"/>
    <property type="match status" value="1"/>
</dbReference>
<dbReference type="Gene3D" id="3.90.850.10">
    <property type="entry name" value="Fumarylacetoacetase-like, C-terminal domain"/>
    <property type="match status" value="1"/>
</dbReference>
<dbReference type="RefSeq" id="WP_174628665.1">
    <property type="nucleotide sequence ID" value="NZ_CP049074.1"/>
</dbReference>
<dbReference type="EMBL" id="CP049074">
    <property type="protein sequence ID" value="QKQ99099.1"/>
    <property type="molecule type" value="Genomic_DNA"/>
</dbReference>
<accession>A0A6N0NVB3</accession>
<dbReference type="GO" id="GO:0046872">
    <property type="term" value="F:metal ion binding"/>
    <property type="evidence" value="ECO:0007669"/>
    <property type="project" value="UniProtKB-KW"/>
</dbReference>
<dbReference type="GeneID" id="55640405"/>
<dbReference type="InterPro" id="IPR011234">
    <property type="entry name" value="Fumarylacetoacetase-like_C"/>
</dbReference>
<dbReference type="GO" id="GO:0019752">
    <property type="term" value="P:carboxylic acid metabolic process"/>
    <property type="evidence" value="ECO:0007669"/>
    <property type="project" value="UniProtKB-ARBA"/>
</dbReference>
<dbReference type="KEGG" id="mten:GWK48_00625"/>
<sequence length="301" mass="33510">MKFFTFKKGGLERVGVLKDGKALDLYEAYRKLYETVESPGFLLDLKKLISLGKPALEVAKELEAEWPLEAELGEIDWQPPITSPDKVLCPAVNYRAHGQEVSTPPPSKPYFFTKFASSLVGHEKPVVKHKIVNKLDWEVELGIVIGKPGEYIDVRRALDYVFGFTVLNDVSARDWQFPEGWPKVLNPYGQNWVWGKAMDRSTPVGPVVVTKDEVQDPNSLSMSLKVNGFEEQRGNTRDLIFKVEELVSWASMGITLVPGDIISTGTPPGVGYAKGKFLKVGDVMEATVEGVGTIRNRVVEE</sequence>
<dbReference type="InterPro" id="IPR051121">
    <property type="entry name" value="FAH"/>
</dbReference>
<dbReference type="InterPro" id="IPR036663">
    <property type="entry name" value="Fumarylacetoacetase_C_sf"/>
</dbReference>
<dbReference type="Pfam" id="PF01557">
    <property type="entry name" value="FAA_hydrolase"/>
    <property type="match status" value="1"/>
</dbReference>
<comment type="similarity">
    <text evidence="1">Belongs to the FAH family.</text>
</comment>
<evidence type="ECO:0000313" key="4">
    <source>
        <dbReference type="EMBL" id="QKQ99099.1"/>
    </source>
</evidence>
<dbReference type="GO" id="GO:0016853">
    <property type="term" value="F:isomerase activity"/>
    <property type="evidence" value="ECO:0007669"/>
    <property type="project" value="UniProtKB-ARBA"/>
</dbReference>